<reference evidence="3 4" key="1">
    <citation type="journal article" date="2014" name="Int. J. Syst. Evol. Microbiol.">
        <title>Complete genome sequence of Corynebacterium casei LMG S-19264T (=DSM 44701T), isolated from a smear-ripened cheese.</title>
        <authorList>
            <consortium name="US DOE Joint Genome Institute (JGI-PGF)"/>
            <person name="Walter F."/>
            <person name="Albersmeier A."/>
            <person name="Kalinowski J."/>
            <person name="Ruckert C."/>
        </authorList>
    </citation>
    <scope>NUCLEOTIDE SEQUENCE [LARGE SCALE GENOMIC DNA]</scope>
    <source>
        <strain evidence="3 4">CGMCC 1.16330</strain>
    </source>
</reference>
<keyword evidence="3" id="KW-0489">Methyltransferase</keyword>
<dbReference type="GO" id="GO:0032259">
    <property type="term" value="P:methylation"/>
    <property type="evidence" value="ECO:0007669"/>
    <property type="project" value="UniProtKB-KW"/>
</dbReference>
<evidence type="ECO:0000313" key="4">
    <source>
        <dbReference type="Proteomes" id="UP000597507"/>
    </source>
</evidence>
<organism evidence="3 4">
    <name type="scientific">Caldovatus sediminis</name>
    <dbReference type="NCBI Taxonomy" id="2041189"/>
    <lineage>
        <taxon>Bacteria</taxon>
        <taxon>Pseudomonadati</taxon>
        <taxon>Pseudomonadota</taxon>
        <taxon>Alphaproteobacteria</taxon>
        <taxon>Acetobacterales</taxon>
        <taxon>Roseomonadaceae</taxon>
        <taxon>Caldovatus</taxon>
    </lineage>
</organism>
<dbReference type="PANTHER" id="PTHR44068">
    <property type="entry name" value="ZGC:194242"/>
    <property type="match status" value="1"/>
</dbReference>
<dbReference type="InterPro" id="IPR050447">
    <property type="entry name" value="Erg6_SMT_methyltransf"/>
</dbReference>
<dbReference type="RefSeq" id="WP_188897909.1">
    <property type="nucleotide sequence ID" value="NZ_BMKS01000001.1"/>
</dbReference>
<accession>A0A8J2Z8L2</accession>
<evidence type="ECO:0000313" key="3">
    <source>
        <dbReference type="EMBL" id="GGG19073.1"/>
    </source>
</evidence>
<dbReference type="CDD" id="cd02440">
    <property type="entry name" value="AdoMet_MTases"/>
    <property type="match status" value="1"/>
</dbReference>
<evidence type="ECO:0000259" key="2">
    <source>
        <dbReference type="Pfam" id="PF08241"/>
    </source>
</evidence>
<dbReference type="SUPFAM" id="SSF53335">
    <property type="entry name" value="S-adenosyl-L-methionine-dependent methyltransferases"/>
    <property type="match status" value="1"/>
</dbReference>
<dbReference type="Proteomes" id="UP000597507">
    <property type="component" value="Unassembled WGS sequence"/>
</dbReference>
<proteinExistence type="predicted"/>
<dbReference type="GO" id="GO:0008757">
    <property type="term" value="F:S-adenosylmethionine-dependent methyltransferase activity"/>
    <property type="evidence" value="ECO:0007669"/>
    <property type="project" value="InterPro"/>
</dbReference>
<name>A0A8J2Z8L2_9PROT</name>
<protein>
    <submittedName>
        <fullName evidence="3">SAM-dependent methyltransferase</fullName>
    </submittedName>
</protein>
<keyword evidence="1" id="KW-0808">Transferase</keyword>
<dbReference type="Gene3D" id="3.40.50.150">
    <property type="entry name" value="Vaccinia Virus protein VP39"/>
    <property type="match status" value="1"/>
</dbReference>
<sequence>MADGTERRVAEHYAHGALERAILEALAAAGVDPDRLAPQDLAPVDEFHIGGRQATIDLAARLGLAPGMRLLDVGSGLGGASRHFAQAHGCLVTGIDLTEEFVRVAEGLARRVGLAGRVSYRCGSALALPFGPAEFDGATMLHVGMNIGDKAALFAEVRRVLRPGGVFAVYDVMREGDEGALRFPVPWASDPATSFLETPAAYRRLLEAAGFEVRAERNRRDSAIAFFRRLGEETARRGGPPPLGLHIVMGATAAQKIANMADALERGVIAPTEIVCRAA</sequence>
<gene>
    <name evidence="3" type="ORF">GCM10010964_04150</name>
</gene>
<dbReference type="EMBL" id="BMKS01000001">
    <property type="protein sequence ID" value="GGG19073.1"/>
    <property type="molecule type" value="Genomic_DNA"/>
</dbReference>
<evidence type="ECO:0000256" key="1">
    <source>
        <dbReference type="ARBA" id="ARBA00022679"/>
    </source>
</evidence>
<dbReference type="Pfam" id="PF08241">
    <property type="entry name" value="Methyltransf_11"/>
    <property type="match status" value="1"/>
</dbReference>
<keyword evidence="4" id="KW-1185">Reference proteome</keyword>
<dbReference type="InterPro" id="IPR029063">
    <property type="entry name" value="SAM-dependent_MTases_sf"/>
</dbReference>
<dbReference type="InterPro" id="IPR013216">
    <property type="entry name" value="Methyltransf_11"/>
</dbReference>
<comment type="caution">
    <text evidence="3">The sequence shown here is derived from an EMBL/GenBank/DDBJ whole genome shotgun (WGS) entry which is preliminary data.</text>
</comment>
<feature type="domain" description="Methyltransferase type 11" evidence="2">
    <location>
        <begin position="71"/>
        <end position="168"/>
    </location>
</feature>
<dbReference type="PANTHER" id="PTHR44068:SF11">
    <property type="entry name" value="GERANYL DIPHOSPHATE 2-C-METHYLTRANSFERASE"/>
    <property type="match status" value="1"/>
</dbReference>
<dbReference type="AlphaFoldDB" id="A0A8J2Z8L2"/>